<dbReference type="SUPFAM" id="SSF55785">
    <property type="entry name" value="PYP-like sensor domain (PAS domain)"/>
    <property type="match status" value="5"/>
</dbReference>
<feature type="domain" description="PAC" evidence="14">
    <location>
        <begin position="465"/>
        <end position="517"/>
    </location>
</feature>
<dbReference type="Gene3D" id="3.30.565.10">
    <property type="entry name" value="Histidine kinase-like ATPase, C-terminal domain"/>
    <property type="match status" value="1"/>
</dbReference>
<dbReference type="EC" id="2.7.13.3" evidence="3"/>
<evidence type="ECO:0000313" key="18">
    <source>
        <dbReference type="Proteomes" id="UP000583101"/>
    </source>
</evidence>
<dbReference type="CDD" id="cd00130">
    <property type="entry name" value="PAS"/>
    <property type="match status" value="3"/>
</dbReference>
<dbReference type="NCBIfam" id="TIGR00229">
    <property type="entry name" value="sensory_box"/>
    <property type="match status" value="2"/>
</dbReference>
<dbReference type="RefSeq" id="WP_134334909.1">
    <property type="nucleotide sequence ID" value="NZ_BMCZ01000001.1"/>
</dbReference>
<feature type="domain" description="PAS" evidence="13">
    <location>
        <begin position="525"/>
        <end position="595"/>
    </location>
</feature>
<feature type="domain" description="PAS" evidence="13">
    <location>
        <begin position="267"/>
        <end position="336"/>
    </location>
</feature>
<gene>
    <name evidence="16" type="ORF">E2R65_02605</name>
    <name evidence="15" type="ORF">GGR35_000471</name>
</gene>
<dbReference type="FunFam" id="3.30.450.20:FF:000099">
    <property type="entry name" value="Sensory box sensor histidine kinase"/>
    <property type="match status" value="2"/>
</dbReference>
<dbReference type="CDD" id="cd00082">
    <property type="entry name" value="HisKA"/>
    <property type="match status" value="1"/>
</dbReference>
<evidence type="ECO:0000256" key="4">
    <source>
        <dbReference type="ARBA" id="ARBA00022475"/>
    </source>
</evidence>
<dbReference type="GO" id="GO:0000155">
    <property type="term" value="F:phosphorelay sensor kinase activity"/>
    <property type="evidence" value="ECO:0007669"/>
    <property type="project" value="InterPro"/>
</dbReference>
<feature type="domain" description="PAC" evidence="14">
    <location>
        <begin position="598"/>
        <end position="649"/>
    </location>
</feature>
<accession>A0A4Y8AJ59</accession>
<dbReference type="EMBL" id="JACIEG010000001">
    <property type="protein sequence ID" value="MBB3967885.1"/>
    <property type="molecule type" value="Genomic_DNA"/>
</dbReference>
<dbReference type="InterPro" id="IPR001610">
    <property type="entry name" value="PAC"/>
</dbReference>
<dbReference type="Gene3D" id="3.30.450.20">
    <property type="entry name" value="PAS domain"/>
    <property type="match status" value="5"/>
</dbReference>
<dbReference type="SUPFAM" id="SSF47384">
    <property type="entry name" value="Homodimeric domain of signal transducing histidine kinase"/>
    <property type="match status" value="1"/>
</dbReference>
<dbReference type="InterPro" id="IPR013656">
    <property type="entry name" value="PAS_4"/>
</dbReference>
<feature type="domain" description="PAS" evidence="13">
    <location>
        <begin position="141"/>
        <end position="212"/>
    </location>
</feature>
<feature type="domain" description="PAS" evidence="13">
    <location>
        <begin position="392"/>
        <end position="436"/>
    </location>
</feature>
<dbReference type="Pfam" id="PF00512">
    <property type="entry name" value="HisKA"/>
    <property type="match status" value="1"/>
</dbReference>
<dbReference type="AlphaFoldDB" id="A0A4Y8AJ59"/>
<dbReference type="InterPro" id="IPR003661">
    <property type="entry name" value="HisK_dim/P_dom"/>
</dbReference>
<evidence type="ECO:0000256" key="1">
    <source>
        <dbReference type="ARBA" id="ARBA00000085"/>
    </source>
</evidence>
<evidence type="ECO:0000259" key="12">
    <source>
        <dbReference type="PROSITE" id="PS50109"/>
    </source>
</evidence>
<proteinExistence type="predicted"/>
<dbReference type="InterPro" id="IPR005467">
    <property type="entry name" value="His_kinase_dom"/>
</dbReference>
<evidence type="ECO:0000313" key="16">
    <source>
        <dbReference type="EMBL" id="TEW69073.1"/>
    </source>
</evidence>
<dbReference type="InterPro" id="IPR013655">
    <property type="entry name" value="PAS_fold_3"/>
</dbReference>
<dbReference type="SMART" id="SM00387">
    <property type="entry name" value="HATPase_c"/>
    <property type="match status" value="1"/>
</dbReference>
<dbReference type="InterPro" id="IPR000014">
    <property type="entry name" value="PAS"/>
</dbReference>
<feature type="domain" description="Histidine kinase" evidence="12">
    <location>
        <begin position="653"/>
        <end position="869"/>
    </location>
</feature>
<reference evidence="15 18" key="3">
    <citation type="submission" date="2020-08" db="EMBL/GenBank/DDBJ databases">
        <title>Genomic Encyclopedia of Type Strains, Phase IV (KMG-IV): sequencing the most valuable type-strain genomes for metagenomic binning, comparative biology and taxonomic classification.</title>
        <authorList>
            <person name="Goeker M."/>
        </authorList>
    </citation>
    <scope>NUCLEOTIDE SEQUENCE [LARGE SCALE GENOMIC DNA]</scope>
    <source>
        <strain evidence="15 18">DSM 100995</strain>
    </source>
</reference>
<dbReference type="SUPFAM" id="SSF55874">
    <property type="entry name" value="ATPase domain of HSP90 chaperone/DNA topoisomerase II/histidine kinase"/>
    <property type="match status" value="1"/>
</dbReference>
<dbReference type="Proteomes" id="UP000583101">
    <property type="component" value="Unassembled WGS sequence"/>
</dbReference>
<keyword evidence="11" id="KW-0472">Membrane</keyword>
<dbReference type="EMBL" id="SNQG01000001">
    <property type="protein sequence ID" value="TEW69073.1"/>
    <property type="molecule type" value="Genomic_DNA"/>
</dbReference>
<reference evidence="16 17" key="1">
    <citation type="journal article" date="2016" name="Int. J. Syst. Evol. Microbiol.">
        <title>Proposal of Mucilaginibacter phyllosphaerae sp. nov. isolated from the phyllosphere of Galium album.</title>
        <authorList>
            <person name="Aydogan E.L."/>
            <person name="Busse H.J."/>
            <person name="Moser G."/>
            <person name="Muller C."/>
            <person name="Kampfer P."/>
            <person name="Glaeser S.P."/>
        </authorList>
    </citation>
    <scope>NUCLEOTIDE SEQUENCE [LARGE SCALE GENOMIC DNA]</scope>
    <source>
        <strain evidence="16 17">PP-F2FG21</strain>
    </source>
</reference>
<keyword evidence="4" id="KW-1003">Cell membrane</keyword>
<evidence type="ECO:0000256" key="8">
    <source>
        <dbReference type="ARBA" id="ARBA00022777"/>
    </source>
</evidence>
<dbReference type="Proteomes" id="UP000297248">
    <property type="component" value="Unassembled WGS sequence"/>
</dbReference>
<dbReference type="SMART" id="SM00388">
    <property type="entry name" value="HisKA"/>
    <property type="match status" value="1"/>
</dbReference>
<comment type="catalytic activity">
    <reaction evidence="1">
        <text>ATP + protein L-histidine = ADP + protein N-phospho-L-histidine.</text>
        <dbReference type="EC" id="2.7.13.3"/>
    </reaction>
</comment>
<dbReference type="GO" id="GO:0005524">
    <property type="term" value="F:ATP binding"/>
    <property type="evidence" value="ECO:0007669"/>
    <property type="project" value="UniProtKB-KW"/>
</dbReference>
<protein>
    <recommendedName>
        <fullName evidence="3">histidine kinase</fullName>
        <ecNumber evidence="3">2.7.13.3</ecNumber>
    </recommendedName>
</protein>
<evidence type="ECO:0000259" key="14">
    <source>
        <dbReference type="PROSITE" id="PS50113"/>
    </source>
</evidence>
<dbReference type="CDD" id="cd00075">
    <property type="entry name" value="HATPase"/>
    <property type="match status" value="1"/>
</dbReference>
<dbReference type="InterPro" id="IPR003594">
    <property type="entry name" value="HATPase_dom"/>
</dbReference>
<dbReference type="InterPro" id="IPR000700">
    <property type="entry name" value="PAS-assoc_C"/>
</dbReference>
<evidence type="ECO:0000256" key="3">
    <source>
        <dbReference type="ARBA" id="ARBA00012438"/>
    </source>
</evidence>
<evidence type="ECO:0000256" key="5">
    <source>
        <dbReference type="ARBA" id="ARBA00022553"/>
    </source>
</evidence>
<dbReference type="PROSITE" id="PS50113">
    <property type="entry name" value="PAC"/>
    <property type="match status" value="3"/>
</dbReference>
<dbReference type="FunFam" id="3.30.565.10:FF:000023">
    <property type="entry name" value="PAS domain-containing sensor histidine kinase"/>
    <property type="match status" value="1"/>
</dbReference>
<keyword evidence="6" id="KW-0808">Transferase</keyword>
<dbReference type="SMART" id="SM00091">
    <property type="entry name" value="PAS"/>
    <property type="match status" value="5"/>
</dbReference>
<keyword evidence="7" id="KW-0547">Nucleotide-binding</keyword>
<dbReference type="InterPro" id="IPR036097">
    <property type="entry name" value="HisK_dim/P_sf"/>
</dbReference>
<dbReference type="OrthoDB" id="9813151at2"/>
<dbReference type="PROSITE" id="PS50112">
    <property type="entry name" value="PAS"/>
    <property type="match status" value="4"/>
</dbReference>
<evidence type="ECO:0000256" key="2">
    <source>
        <dbReference type="ARBA" id="ARBA00004236"/>
    </source>
</evidence>
<evidence type="ECO:0000256" key="11">
    <source>
        <dbReference type="ARBA" id="ARBA00023136"/>
    </source>
</evidence>
<evidence type="ECO:0000256" key="7">
    <source>
        <dbReference type="ARBA" id="ARBA00022741"/>
    </source>
</evidence>
<dbReference type="SMART" id="SM00086">
    <property type="entry name" value="PAC"/>
    <property type="match status" value="4"/>
</dbReference>
<dbReference type="InterPro" id="IPR004358">
    <property type="entry name" value="Sig_transdc_His_kin-like_C"/>
</dbReference>
<comment type="subcellular location">
    <subcellularLocation>
        <location evidence="2">Cell membrane</location>
    </subcellularLocation>
</comment>
<name>A0A4Y8AJ59_9SPHI</name>
<dbReference type="PANTHER" id="PTHR43304:SF1">
    <property type="entry name" value="PAC DOMAIN-CONTAINING PROTEIN"/>
    <property type="match status" value="1"/>
</dbReference>
<evidence type="ECO:0000256" key="10">
    <source>
        <dbReference type="ARBA" id="ARBA00023012"/>
    </source>
</evidence>
<keyword evidence="9" id="KW-0067">ATP-binding</keyword>
<comment type="caution">
    <text evidence="16">The sequence shown here is derived from an EMBL/GenBank/DDBJ whole genome shotgun (WGS) entry which is preliminary data.</text>
</comment>
<dbReference type="Pfam" id="PF08448">
    <property type="entry name" value="PAS_4"/>
    <property type="match status" value="1"/>
</dbReference>
<evidence type="ECO:0000256" key="9">
    <source>
        <dbReference type="ARBA" id="ARBA00022840"/>
    </source>
</evidence>
<keyword evidence="18" id="KW-1185">Reference proteome</keyword>
<evidence type="ECO:0000313" key="17">
    <source>
        <dbReference type="Proteomes" id="UP000297248"/>
    </source>
</evidence>
<keyword evidence="10" id="KW-0902">Two-component regulatory system</keyword>
<feature type="domain" description="PAC" evidence="14">
    <location>
        <begin position="217"/>
        <end position="270"/>
    </location>
</feature>
<reference evidence="16" key="2">
    <citation type="submission" date="2019-03" db="EMBL/GenBank/DDBJ databases">
        <authorList>
            <person name="Yan Y.-Q."/>
            <person name="Du Z.-J."/>
        </authorList>
    </citation>
    <scope>NUCLEOTIDE SEQUENCE</scope>
    <source>
        <strain evidence="16">PP-F2FG21</strain>
    </source>
</reference>
<keyword evidence="5" id="KW-0597">Phosphoprotein</keyword>
<keyword evidence="8" id="KW-0418">Kinase</keyword>
<organism evidence="16 17">
    <name type="scientific">Mucilaginibacter phyllosphaerae</name>
    <dbReference type="NCBI Taxonomy" id="1812349"/>
    <lineage>
        <taxon>Bacteria</taxon>
        <taxon>Pseudomonadati</taxon>
        <taxon>Bacteroidota</taxon>
        <taxon>Sphingobacteriia</taxon>
        <taxon>Sphingobacteriales</taxon>
        <taxon>Sphingobacteriaceae</taxon>
        <taxon>Mucilaginibacter</taxon>
    </lineage>
</organism>
<evidence type="ECO:0000256" key="6">
    <source>
        <dbReference type="ARBA" id="ARBA00022679"/>
    </source>
</evidence>
<dbReference type="PRINTS" id="PR00344">
    <property type="entry name" value="BCTRLSENSOR"/>
</dbReference>
<dbReference type="Pfam" id="PF02518">
    <property type="entry name" value="HATPase_c"/>
    <property type="match status" value="1"/>
</dbReference>
<dbReference type="Pfam" id="PF08447">
    <property type="entry name" value="PAS_3"/>
    <property type="match status" value="3"/>
</dbReference>
<dbReference type="InterPro" id="IPR036890">
    <property type="entry name" value="HATPase_C_sf"/>
</dbReference>
<dbReference type="PROSITE" id="PS50109">
    <property type="entry name" value="HIS_KIN"/>
    <property type="match status" value="1"/>
</dbReference>
<evidence type="ECO:0000259" key="13">
    <source>
        <dbReference type="PROSITE" id="PS50112"/>
    </source>
</evidence>
<dbReference type="Gene3D" id="1.10.287.130">
    <property type="match status" value="1"/>
</dbReference>
<evidence type="ECO:0000313" key="15">
    <source>
        <dbReference type="EMBL" id="MBB3967885.1"/>
    </source>
</evidence>
<dbReference type="GO" id="GO:0005886">
    <property type="term" value="C:plasma membrane"/>
    <property type="evidence" value="ECO:0007669"/>
    <property type="project" value="UniProtKB-SubCell"/>
</dbReference>
<dbReference type="InterPro" id="IPR052162">
    <property type="entry name" value="Sensor_kinase/Photoreceptor"/>
</dbReference>
<dbReference type="InterPro" id="IPR035965">
    <property type="entry name" value="PAS-like_dom_sf"/>
</dbReference>
<sequence length="871" mass="98420">MESGSLLDSQTENIFKTIIEQSPSPVGLYVGRNMVIALANDAVLKVWDRDRSVIGKTFREALPELEGQPFFDILDEVYVTGIAYKAYAERVALLVGGRIQTFYFNFIYQPIKNNKGEVWAILNTAEDVTELVLTRQKLAEAEERSRFALDSAQLGAWDMDPTNEKVSWDERCNRLHGFKEGQVTSFSDALKNIHPDDLDNVTQKVQIALNPDGDGYYDEVFRIINPATHEISWLHSKGKAYFNEAGKCIRFAGTTQDITGEVHNKEEQRKLITLIDNTSDFIGLSDLNGNLTYVNTVGRKMIGLDDDAPLLHSLDFIMPQEAGRLEIVKKALIETGHWSGEFLYKNFKTGQAIPVYAKSMVTYGPGGKPQGRATIARDLRSEIASRQALINSEHLLQNITSASPTALWMADEQGLLTYANKTWTDWTGQPNDQILGTGWLKCILDEDRDRAAAKFLADLKAQQPYKVDFRIRRKDGEVRWCIATGNPQYNQQGKFMGYIGACTDVTEKTITDIELQLKNSELNDQIKQFEFVTDFMPVQLWTAKPTGELDYVNQQTLDFFGLPMEEIIGEVWPNNLHPDDRPGCIAAWTEALATGSLYQYEFRLKDKTGAYKWHLTRAMPFTLDGGIVRWFGTNTDIDEQKQMQRQKDEFLGIASHELKTPVTSIKAYAQVLGAMLSKEGEDKKAAMVMKMDAQLNRLTNLIGDLLDVTKINSGRILFNKVWFDFNQAIMDNVQDLQHTTNKHILVMDFKETGKIYSDKERIGQVITNLITNAIKYSPHANRIVISTEKEDDMVTVCVEDFGIGIAEDKKDKVFEQFYRVSGNKQHTFPGLGLGLYISNEIIRREGGKMWVNSIEGKGSTFCFSLPVKSGE</sequence>
<dbReference type="PANTHER" id="PTHR43304">
    <property type="entry name" value="PHYTOCHROME-LIKE PROTEIN CPH1"/>
    <property type="match status" value="1"/>
</dbReference>